<name>A0A6I4HUQ0_9SPHI</name>
<evidence type="ECO:0000256" key="2">
    <source>
        <dbReference type="ARBA" id="ARBA00004818"/>
    </source>
</evidence>
<evidence type="ECO:0000256" key="3">
    <source>
        <dbReference type="ARBA" id="ARBA00006171"/>
    </source>
</evidence>
<proteinExistence type="inferred from homology"/>
<evidence type="ECO:0000313" key="6">
    <source>
        <dbReference type="Proteomes" id="UP000429232"/>
    </source>
</evidence>
<dbReference type="InterPro" id="IPR041492">
    <property type="entry name" value="HAD_2"/>
</dbReference>
<dbReference type="GO" id="GO:0006281">
    <property type="term" value="P:DNA repair"/>
    <property type="evidence" value="ECO:0007669"/>
    <property type="project" value="TreeGrafter"/>
</dbReference>
<dbReference type="InterPro" id="IPR036412">
    <property type="entry name" value="HAD-like_sf"/>
</dbReference>
<keyword evidence="5" id="KW-0378">Hydrolase</keyword>
<reference evidence="5 6" key="1">
    <citation type="submission" date="2020-12" db="EMBL/GenBank/DDBJ databases">
        <title>HMF7856_wgs.fasta genome submission.</title>
        <authorList>
            <person name="Kang H."/>
            <person name="Kim H."/>
            <person name="Joh K."/>
        </authorList>
    </citation>
    <scope>NUCLEOTIDE SEQUENCE [LARGE SCALE GENOMIC DNA]</scope>
    <source>
        <strain evidence="5 6">HMF7856</strain>
    </source>
</reference>
<dbReference type="GO" id="GO:0008967">
    <property type="term" value="F:phosphoglycolate phosphatase activity"/>
    <property type="evidence" value="ECO:0007669"/>
    <property type="project" value="UniProtKB-EC"/>
</dbReference>
<dbReference type="Pfam" id="PF13419">
    <property type="entry name" value="HAD_2"/>
    <property type="match status" value="1"/>
</dbReference>
<dbReference type="AlphaFoldDB" id="A0A6I4HUQ0"/>
<sequence>MAELKNRFDSIIFDLDGTLWDSTANVAEAWQTAAGKVDYIKDAITVASVRSITGMPYDAIFEKLFPKISSEQREEFKSLAARHELDTLNTKGGDIYPGVAETLQYLQSRYKLFIVSNCQSGYIENFLKMDNMAGFFIGHQCYGTKGQQKWQNITDVVQDHHLTAPVYVGDTMGDYNASVKASVPFIFAAYGFGEVNEDQLATLDTFGQLKNIL</sequence>
<dbReference type="PANTHER" id="PTHR43434">
    <property type="entry name" value="PHOSPHOGLYCOLATE PHOSPHATASE"/>
    <property type="match status" value="1"/>
</dbReference>
<evidence type="ECO:0000256" key="4">
    <source>
        <dbReference type="ARBA" id="ARBA00013078"/>
    </source>
</evidence>
<dbReference type="Proteomes" id="UP000429232">
    <property type="component" value="Chromosome"/>
</dbReference>
<gene>
    <name evidence="5" type="ORF">GO620_002535</name>
</gene>
<dbReference type="SUPFAM" id="SSF56784">
    <property type="entry name" value="HAD-like"/>
    <property type="match status" value="1"/>
</dbReference>
<comment type="catalytic activity">
    <reaction evidence="1">
        <text>2-phosphoglycolate + H2O = glycolate + phosphate</text>
        <dbReference type="Rhea" id="RHEA:14369"/>
        <dbReference type="ChEBI" id="CHEBI:15377"/>
        <dbReference type="ChEBI" id="CHEBI:29805"/>
        <dbReference type="ChEBI" id="CHEBI:43474"/>
        <dbReference type="ChEBI" id="CHEBI:58033"/>
        <dbReference type="EC" id="3.1.3.18"/>
    </reaction>
</comment>
<dbReference type="InterPro" id="IPR023198">
    <property type="entry name" value="PGP-like_dom2"/>
</dbReference>
<dbReference type="EMBL" id="CP066775">
    <property type="protein sequence ID" value="QQL50352.1"/>
    <property type="molecule type" value="Genomic_DNA"/>
</dbReference>
<dbReference type="EC" id="3.1.3.18" evidence="4"/>
<dbReference type="Gene3D" id="1.10.150.240">
    <property type="entry name" value="Putative phosphatase, domain 2"/>
    <property type="match status" value="1"/>
</dbReference>
<comment type="pathway">
    <text evidence="2">Organic acid metabolism; glycolate biosynthesis; glycolate from 2-phosphoglycolate: step 1/1.</text>
</comment>
<dbReference type="KEGG" id="mgik:GO620_002535"/>
<dbReference type="SFLD" id="SFLDG01129">
    <property type="entry name" value="C1.5:_HAD__Beta-PGM__Phosphata"/>
    <property type="match status" value="1"/>
</dbReference>
<evidence type="ECO:0000256" key="1">
    <source>
        <dbReference type="ARBA" id="ARBA00000830"/>
    </source>
</evidence>
<evidence type="ECO:0000313" key="5">
    <source>
        <dbReference type="EMBL" id="QQL50352.1"/>
    </source>
</evidence>
<dbReference type="SFLD" id="SFLDS00003">
    <property type="entry name" value="Haloacid_Dehalogenase"/>
    <property type="match status" value="1"/>
</dbReference>
<dbReference type="Gene3D" id="3.40.50.1000">
    <property type="entry name" value="HAD superfamily/HAD-like"/>
    <property type="match status" value="1"/>
</dbReference>
<dbReference type="InterPro" id="IPR050155">
    <property type="entry name" value="HAD-like_hydrolase_sf"/>
</dbReference>
<comment type="similarity">
    <text evidence="3">Belongs to the HAD-like hydrolase superfamily. CbbY/CbbZ/Gph/YieH family.</text>
</comment>
<keyword evidence="6" id="KW-1185">Reference proteome</keyword>
<organism evidence="5 6">
    <name type="scientific">Mucilaginibacter ginkgonis</name>
    <dbReference type="NCBI Taxonomy" id="2682091"/>
    <lineage>
        <taxon>Bacteria</taxon>
        <taxon>Pseudomonadati</taxon>
        <taxon>Bacteroidota</taxon>
        <taxon>Sphingobacteriia</taxon>
        <taxon>Sphingobacteriales</taxon>
        <taxon>Sphingobacteriaceae</taxon>
        <taxon>Mucilaginibacter</taxon>
    </lineage>
</organism>
<accession>A0A6I4HUQ0</accession>
<dbReference type="RefSeq" id="WP_157522355.1">
    <property type="nucleotide sequence ID" value="NZ_CP066775.1"/>
</dbReference>
<dbReference type="PANTHER" id="PTHR43434:SF1">
    <property type="entry name" value="PHOSPHOGLYCOLATE PHOSPHATASE"/>
    <property type="match status" value="1"/>
</dbReference>
<protein>
    <recommendedName>
        <fullName evidence="4">phosphoglycolate phosphatase</fullName>
        <ecNumber evidence="4">3.1.3.18</ecNumber>
    </recommendedName>
</protein>
<dbReference type="InterPro" id="IPR023214">
    <property type="entry name" value="HAD_sf"/>
</dbReference>